<proteinExistence type="predicted"/>
<accession>I1CDY8</accession>
<reference evidence="1 2" key="1">
    <citation type="journal article" date="2009" name="PLoS Genet.">
        <title>Genomic analysis of the basal lineage fungus Rhizopus oryzae reveals a whole-genome duplication.</title>
        <authorList>
            <person name="Ma L.-J."/>
            <person name="Ibrahim A.S."/>
            <person name="Skory C."/>
            <person name="Grabherr M.G."/>
            <person name="Burger G."/>
            <person name="Butler M."/>
            <person name="Elias M."/>
            <person name="Idnurm A."/>
            <person name="Lang B.F."/>
            <person name="Sone T."/>
            <person name="Abe A."/>
            <person name="Calvo S.E."/>
            <person name="Corrochano L.M."/>
            <person name="Engels R."/>
            <person name="Fu J."/>
            <person name="Hansberg W."/>
            <person name="Kim J.-M."/>
            <person name="Kodira C.D."/>
            <person name="Koehrsen M.J."/>
            <person name="Liu B."/>
            <person name="Miranda-Saavedra D."/>
            <person name="O'Leary S."/>
            <person name="Ortiz-Castellanos L."/>
            <person name="Poulter R."/>
            <person name="Rodriguez-Romero J."/>
            <person name="Ruiz-Herrera J."/>
            <person name="Shen Y.-Q."/>
            <person name="Zeng Q."/>
            <person name="Galagan J."/>
            <person name="Birren B.W."/>
            <person name="Cuomo C.A."/>
            <person name="Wickes B.L."/>
        </authorList>
    </citation>
    <scope>NUCLEOTIDE SEQUENCE [LARGE SCALE GENOMIC DNA]</scope>
    <source>
        <strain evidence="2">RA 99-880 / ATCC MYA-4621 / FGSC 9543 / NRRL 43880</strain>
    </source>
</reference>
<name>I1CDY8_RHIO9</name>
<dbReference type="AlphaFoldDB" id="I1CDY8"/>
<protein>
    <submittedName>
        <fullName evidence="1">Uncharacterized protein</fullName>
    </submittedName>
</protein>
<evidence type="ECO:0000313" key="2">
    <source>
        <dbReference type="Proteomes" id="UP000009138"/>
    </source>
</evidence>
<dbReference type="EMBL" id="CH476740">
    <property type="protein sequence ID" value="EIE86668.1"/>
    <property type="molecule type" value="Genomic_DNA"/>
</dbReference>
<dbReference type="RefSeq" id="XP_067522064.1">
    <property type="nucleotide sequence ID" value="XM_067665963.1"/>
</dbReference>
<organism evidence="1 2">
    <name type="scientific">Rhizopus delemar (strain RA 99-880 / ATCC MYA-4621 / FGSC 9543 / NRRL 43880)</name>
    <name type="common">Mucormycosis agent</name>
    <name type="synonym">Rhizopus arrhizus var. delemar</name>
    <dbReference type="NCBI Taxonomy" id="246409"/>
    <lineage>
        <taxon>Eukaryota</taxon>
        <taxon>Fungi</taxon>
        <taxon>Fungi incertae sedis</taxon>
        <taxon>Mucoromycota</taxon>
        <taxon>Mucoromycotina</taxon>
        <taxon>Mucoromycetes</taxon>
        <taxon>Mucorales</taxon>
        <taxon>Mucorineae</taxon>
        <taxon>Rhizopodaceae</taxon>
        <taxon>Rhizopus</taxon>
    </lineage>
</organism>
<evidence type="ECO:0000313" key="1">
    <source>
        <dbReference type="EMBL" id="EIE86668.1"/>
    </source>
</evidence>
<keyword evidence="2" id="KW-1185">Reference proteome</keyword>
<dbReference type="Proteomes" id="UP000009138">
    <property type="component" value="Unassembled WGS sequence"/>
</dbReference>
<dbReference type="InParanoid" id="I1CDY8"/>
<sequence>MAEKLVCPMICNCSKKKTHQTYKLPIAIAMCLHISTSIDKEENQKKKSDLTGEKCPVFVISISLEHYKYQHNYQRMTYAKETAE</sequence>
<dbReference type="VEuPathDB" id="FungiDB:RO3G_11379"/>
<dbReference type="GeneID" id="93618344"/>
<gene>
    <name evidence="1" type="ORF">RO3G_11379</name>
</gene>